<protein>
    <submittedName>
        <fullName evidence="2">Uncharacterized protein</fullName>
    </submittedName>
</protein>
<comment type="caution">
    <text evidence="2">The sequence shown here is derived from an EMBL/GenBank/DDBJ whole genome shotgun (WGS) entry which is preliminary data.</text>
</comment>
<name>A0A6A4ZJG2_9STRA</name>
<feature type="signal peptide" evidence="1">
    <location>
        <begin position="1"/>
        <end position="16"/>
    </location>
</feature>
<evidence type="ECO:0000256" key="1">
    <source>
        <dbReference type="SAM" id="SignalP"/>
    </source>
</evidence>
<keyword evidence="1" id="KW-0732">Signal</keyword>
<accession>A0A6A4ZJG2</accession>
<sequence length="127" mass="13731">MRLPALSLTAAISAAALVDDLQNALPDSPRGYGQPCSNRVYWQPILAANPSLVTKTRNEGLASLKMDMPAWSETDYLLFSKTGNRDVGQAMMTNRHNYAKSLVLAECFAMDGSFLAKAEAALVSYAT</sequence>
<evidence type="ECO:0000313" key="2">
    <source>
        <dbReference type="EMBL" id="KAF0708657.1"/>
    </source>
</evidence>
<feature type="non-terminal residue" evidence="2">
    <location>
        <position position="127"/>
    </location>
</feature>
<dbReference type="AlphaFoldDB" id="A0A6A4ZJG2"/>
<feature type="chain" id="PRO_5025591418" evidence="1">
    <location>
        <begin position="17"/>
        <end position="127"/>
    </location>
</feature>
<dbReference type="EMBL" id="VJMH01002467">
    <property type="protein sequence ID" value="KAF0708657.1"/>
    <property type="molecule type" value="Genomic_DNA"/>
</dbReference>
<reference evidence="2" key="1">
    <citation type="submission" date="2019-06" db="EMBL/GenBank/DDBJ databases">
        <title>Genomics analysis of Aphanomyces spp. identifies a new class of oomycete effector associated with host adaptation.</title>
        <authorList>
            <person name="Gaulin E."/>
        </authorList>
    </citation>
    <scope>NUCLEOTIDE SEQUENCE</scope>
    <source>
        <strain evidence="2">CBS 578.67</strain>
    </source>
</reference>
<gene>
    <name evidence="2" type="ORF">As57867_006256</name>
</gene>
<organism evidence="2">
    <name type="scientific">Aphanomyces stellatus</name>
    <dbReference type="NCBI Taxonomy" id="120398"/>
    <lineage>
        <taxon>Eukaryota</taxon>
        <taxon>Sar</taxon>
        <taxon>Stramenopiles</taxon>
        <taxon>Oomycota</taxon>
        <taxon>Saprolegniomycetes</taxon>
        <taxon>Saprolegniales</taxon>
        <taxon>Verrucalvaceae</taxon>
        <taxon>Aphanomyces</taxon>
    </lineage>
</organism>
<dbReference type="OrthoDB" id="77856at2759"/>
<proteinExistence type="predicted"/>